<dbReference type="InterPro" id="IPR002813">
    <property type="entry name" value="Arg_biosynth_ArgJ"/>
</dbReference>
<gene>
    <name evidence="1" type="ORF">S06H3_15151</name>
</gene>
<dbReference type="EMBL" id="BARV01007442">
    <property type="protein sequence ID" value="GAI08044.1"/>
    <property type="molecule type" value="Genomic_DNA"/>
</dbReference>
<comment type="caution">
    <text evidence="1">The sequence shown here is derived from an EMBL/GenBank/DDBJ whole genome shotgun (WGS) entry which is preliminary data.</text>
</comment>
<evidence type="ECO:0000313" key="1">
    <source>
        <dbReference type="EMBL" id="GAI08044.1"/>
    </source>
</evidence>
<reference evidence="1" key="1">
    <citation type="journal article" date="2014" name="Front. Microbiol.">
        <title>High frequency of phylogenetically diverse reductive dehalogenase-homologous genes in deep subseafloor sedimentary metagenomes.</title>
        <authorList>
            <person name="Kawai M."/>
            <person name="Futagami T."/>
            <person name="Toyoda A."/>
            <person name="Takaki Y."/>
            <person name="Nishi S."/>
            <person name="Hori S."/>
            <person name="Arai W."/>
            <person name="Tsubouchi T."/>
            <person name="Morono Y."/>
            <person name="Uchiyama I."/>
            <person name="Ito T."/>
            <person name="Fujiyama A."/>
            <person name="Inagaki F."/>
            <person name="Takami H."/>
        </authorList>
    </citation>
    <scope>NUCLEOTIDE SEQUENCE</scope>
    <source>
        <strain evidence="1">Expedition CK06-06</strain>
    </source>
</reference>
<dbReference type="GO" id="GO:0004358">
    <property type="term" value="F:L-glutamate N-acetyltransferase activity, acting on acetyl-L-ornithine as donor"/>
    <property type="evidence" value="ECO:0007669"/>
    <property type="project" value="InterPro"/>
</dbReference>
<protein>
    <submittedName>
        <fullName evidence="1">Uncharacterized protein</fullName>
    </submittedName>
</protein>
<dbReference type="GO" id="GO:0006592">
    <property type="term" value="P:ornithine biosynthetic process"/>
    <property type="evidence" value="ECO:0007669"/>
    <property type="project" value="TreeGrafter"/>
</dbReference>
<feature type="non-terminal residue" evidence="1">
    <location>
        <position position="78"/>
    </location>
</feature>
<organism evidence="1">
    <name type="scientific">marine sediment metagenome</name>
    <dbReference type="NCBI Taxonomy" id="412755"/>
    <lineage>
        <taxon>unclassified sequences</taxon>
        <taxon>metagenomes</taxon>
        <taxon>ecological metagenomes</taxon>
    </lineage>
</organism>
<dbReference type="GO" id="GO:0006526">
    <property type="term" value="P:L-arginine biosynthetic process"/>
    <property type="evidence" value="ECO:0007669"/>
    <property type="project" value="InterPro"/>
</dbReference>
<proteinExistence type="predicted"/>
<dbReference type="GO" id="GO:0004042">
    <property type="term" value="F:L-glutamate N-acetyltransferase activity"/>
    <property type="evidence" value="ECO:0007669"/>
    <property type="project" value="TreeGrafter"/>
</dbReference>
<dbReference type="PANTHER" id="PTHR23100">
    <property type="entry name" value="ARGININE BIOSYNTHESIS BIFUNCTIONAL PROTEIN ARGJ"/>
    <property type="match status" value="1"/>
</dbReference>
<name>X1MNU7_9ZZZZ</name>
<dbReference type="InterPro" id="IPR016117">
    <property type="entry name" value="ArgJ-like_dom_sf"/>
</dbReference>
<dbReference type="AlphaFoldDB" id="X1MNU7"/>
<dbReference type="Pfam" id="PF01960">
    <property type="entry name" value="ArgJ"/>
    <property type="match status" value="1"/>
</dbReference>
<sequence length="78" mass="8440">MDTDYSKQNIEFNIINNGTITSVPGFYAAACHCGIKGSGKPDMCIIYTPEDSTCSGVFTTNKFLAAPVIVTKEQLKKT</sequence>
<dbReference type="Gene3D" id="3.60.70.12">
    <property type="entry name" value="L-amino peptidase D-ALA esterase/amidase"/>
    <property type="match status" value="1"/>
</dbReference>
<dbReference type="SUPFAM" id="SSF56266">
    <property type="entry name" value="DmpA/ArgJ-like"/>
    <property type="match status" value="1"/>
</dbReference>
<accession>X1MNU7</accession>
<dbReference type="PANTHER" id="PTHR23100:SF0">
    <property type="entry name" value="ARGININE BIOSYNTHESIS BIFUNCTIONAL PROTEIN ARGJ, MITOCHONDRIAL"/>
    <property type="match status" value="1"/>
</dbReference>